<dbReference type="PATRIC" id="fig|1127483.3.peg.2825"/>
<accession>H1S4T6</accession>
<dbReference type="Proteomes" id="UP000005808">
    <property type="component" value="Unassembled WGS sequence"/>
</dbReference>
<protein>
    <recommendedName>
        <fullName evidence="1">VOC domain-containing protein</fullName>
    </recommendedName>
</protein>
<dbReference type="InterPro" id="IPR004360">
    <property type="entry name" value="Glyas_Fos-R_dOase_dom"/>
</dbReference>
<dbReference type="PROSITE" id="PS51819">
    <property type="entry name" value="VOC"/>
    <property type="match status" value="1"/>
</dbReference>
<evidence type="ECO:0000259" key="1">
    <source>
        <dbReference type="PROSITE" id="PS51819"/>
    </source>
</evidence>
<gene>
    <name evidence="2" type="ORF">OR16_14119</name>
</gene>
<dbReference type="AlphaFoldDB" id="H1S4T6"/>
<dbReference type="EMBL" id="AHJE01000033">
    <property type="protein sequence ID" value="EHP42473.1"/>
    <property type="molecule type" value="Genomic_DNA"/>
</dbReference>
<name>H1S4T6_9BURK</name>
<sequence length="148" mass="17339">MSHGTLEVQNLAQTRKFFEELLGLECVRHSKSSMAVRCGMKFHIVCVEVGDTIKPQSSTHHWGLDVDTKEQVDHAWKLTHQLKDRYKIRQILDTETRHGVYSFYIEDLDYNWWEIQFYDGVQHEDMFDFGDRFGDADSDLHGSKANSK</sequence>
<evidence type="ECO:0000313" key="3">
    <source>
        <dbReference type="Proteomes" id="UP000005808"/>
    </source>
</evidence>
<reference evidence="2 3" key="1">
    <citation type="journal article" date="2012" name="J. Bacteriol.">
        <title>De Novo Genome Project of Cupriavidus basilensis OR16.</title>
        <authorList>
            <person name="Cserhati M."/>
            <person name="Kriszt B."/>
            <person name="Szoboszlay S."/>
            <person name="Toth A."/>
            <person name="Szabo I."/>
            <person name="Tancsics A."/>
            <person name="Nagy I."/>
            <person name="Horvath B."/>
            <person name="Nagy I."/>
            <person name="Kukolya J."/>
        </authorList>
    </citation>
    <scope>NUCLEOTIDE SEQUENCE [LARGE SCALE GENOMIC DNA]</scope>
    <source>
        <strain evidence="2 3">OR16</strain>
    </source>
</reference>
<dbReference type="Gene3D" id="3.10.180.10">
    <property type="entry name" value="2,3-Dihydroxybiphenyl 1,2-Dioxygenase, domain 1"/>
    <property type="match status" value="1"/>
</dbReference>
<comment type="caution">
    <text evidence="2">The sequence shown here is derived from an EMBL/GenBank/DDBJ whole genome shotgun (WGS) entry which is preliminary data.</text>
</comment>
<dbReference type="InterPro" id="IPR029068">
    <property type="entry name" value="Glyas_Bleomycin-R_OHBP_Dase"/>
</dbReference>
<organism evidence="2 3">
    <name type="scientific">Cupriavidus basilensis OR16</name>
    <dbReference type="NCBI Taxonomy" id="1127483"/>
    <lineage>
        <taxon>Bacteria</taxon>
        <taxon>Pseudomonadati</taxon>
        <taxon>Pseudomonadota</taxon>
        <taxon>Betaproteobacteria</taxon>
        <taxon>Burkholderiales</taxon>
        <taxon>Burkholderiaceae</taxon>
        <taxon>Cupriavidus</taxon>
    </lineage>
</organism>
<dbReference type="InterPro" id="IPR037523">
    <property type="entry name" value="VOC_core"/>
</dbReference>
<dbReference type="CDD" id="cd06587">
    <property type="entry name" value="VOC"/>
    <property type="match status" value="1"/>
</dbReference>
<dbReference type="Pfam" id="PF00903">
    <property type="entry name" value="Glyoxalase"/>
    <property type="match status" value="1"/>
</dbReference>
<proteinExistence type="predicted"/>
<dbReference type="SUPFAM" id="SSF54593">
    <property type="entry name" value="Glyoxalase/Bleomycin resistance protein/Dihydroxybiphenyl dioxygenase"/>
    <property type="match status" value="1"/>
</dbReference>
<evidence type="ECO:0000313" key="2">
    <source>
        <dbReference type="EMBL" id="EHP42473.1"/>
    </source>
</evidence>
<feature type="domain" description="VOC" evidence="1">
    <location>
        <begin position="1"/>
        <end position="118"/>
    </location>
</feature>